<dbReference type="RefSeq" id="WP_124985645.1">
    <property type="nucleotide sequence ID" value="NZ_CP034160.1"/>
</dbReference>
<reference evidence="2" key="1">
    <citation type="submission" date="2018-11" db="EMBL/GenBank/DDBJ databases">
        <title>Proposal to divide the Flavobacteriaceae and reorganize its genera based on Amino Acid Identity values calculated from whole genome sequences.</title>
        <authorList>
            <person name="Nicholson A.C."/>
            <person name="Gulvik C.A."/>
            <person name="Whitney A.M."/>
            <person name="Sheth M."/>
            <person name="Batra D."/>
            <person name="Pryor J."/>
            <person name="Bernardet J.-F."/>
            <person name="Hugo C."/>
            <person name="Kampfer P."/>
            <person name="Newman J.D."/>
            <person name="McQuiston J.R."/>
        </authorList>
    </citation>
    <scope>NUCLEOTIDE SEQUENCE [LARGE SCALE GENOMIC DNA]</scope>
    <source>
        <strain evidence="2">H6466</strain>
    </source>
</reference>
<dbReference type="Proteomes" id="UP000272316">
    <property type="component" value="Chromosome"/>
</dbReference>
<name>A0A3G8ZCA2_9FLAO</name>
<organism evidence="1 2">
    <name type="scientific">Epilithonimonas vandammei</name>
    <dbReference type="NCBI Taxonomy" id="2487072"/>
    <lineage>
        <taxon>Bacteria</taxon>
        <taxon>Pseudomonadati</taxon>
        <taxon>Bacteroidota</taxon>
        <taxon>Flavobacteriia</taxon>
        <taxon>Flavobacteriales</taxon>
        <taxon>Weeksellaceae</taxon>
        <taxon>Chryseobacterium group</taxon>
        <taxon>Epilithonimonas</taxon>
    </lineage>
</organism>
<protein>
    <submittedName>
        <fullName evidence="1">Uncharacterized protein</fullName>
    </submittedName>
</protein>
<dbReference type="KEGG" id="eva:EIB75_02870"/>
<gene>
    <name evidence="1" type="ORF">EIB75_02870</name>
</gene>
<dbReference type="EMBL" id="CP034160">
    <property type="protein sequence ID" value="AZI54267.1"/>
    <property type="molecule type" value="Genomic_DNA"/>
</dbReference>
<dbReference type="AlphaFoldDB" id="A0A3G8ZCA2"/>
<accession>A0A3G8ZCA2</accession>
<evidence type="ECO:0000313" key="1">
    <source>
        <dbReference type="EMBL" id="AZI54267.1"/>
    </source>
</evidence>
<evidence type="ECO:0000313" key="2">
    <source>
        <dbReference type="Proteomes" id="UP000272316"/>
    </source>
</evidence>
<proteinExistence type="predicted"/>
<sequence>MELKDIVVSLDLSKKLKEAGFFIRGLFSYKQNNEGHIYISETKFDEDIFLGYAYTSEELINFLPTTIKIEDGIYVANSTSYDFINKNEVDDEFPYAEFECFKIPDFMVGGVDRFYAKYTYQKKMVAFNQNLEGLYNNLFQFGSSEANCRGKMLLHLINEGLHNIENVSYSNLN</sequence>